<protein>
    <recommendedName>
        <fullName evidence="7">O-methyltransferase</fullName>
    </recommendedName>
</protein>
<evidence type="ECO:0000256" key="4">
    <source>
        <dbReference type="ARBA" id="ARBA00023453"/>
    </source>
</evidence>
<comment type="caution">
    <text evidence="5">The sequence shown here is derived from an EMBL/GenBank/DDBJ whole genome shotgun (WGS) entry which is preliminary data.</text>
</comment>
<dbReference type="EMBL" id="JASNQZ010000015">
    <property type="protein sequence ID" value="KAL0945978.1"/>
    <property type="molecule type" value="Genomic_DNA"/>
</dbReference>
<dbReference type="PANTHER" id="PTHR10509">
    <property type="entry name" value="O-METHYLTRANSFERASE-RELATED"/>
    <property type="match status" value="1"/>
</dbReference>
<dbReference type="Gene3D" id="3.40.50.150">
    <property type="entry name" value="Vaccinia Virus protein VP39"/>
    <property type="match status" value="1"/>
</dbReference>
<dbReference type="PROSITE" id="PS51682">
    <property type="entry name" value="SAM_OMT_I"/>
    <property type="match status" value="1"/>
</dbReference>
<organism evidence="5 6">
    <name type="scientific">Hohenbuehelia grisea</name>
    <dbReference type="NCBI Taxonomy" id="104357"/>
    <lineage>
        <taxon>Eukaryota</taxon>
        <taxon>Fungi</taxon>
        <taxon>Dikarya</taxon>
        <taxon>Basidiomycota</taxon>
        <taxon>Agaricomycotina</taxon>
        <taxon>Agaricomycetes</taxon>
        <taxon>Agaricomycetidae</taxon>
        <taxon>Agaricales</taxon>
        <taxon>Pleurotineae</taxon>
        <taxon>Pleurotaceae</taxon>
        <taxon>Hohenbuehelia</taxon>
    </lineage>
</organism>
<dbReference type="InterPro" id="IPR002935">
    <property type="entry name" value="SAM_O-MeTrfase"/>
</dbReference>
<keyword evidence="3" id="KW-0949">S-adenosyl-L-methionine</keyword>
<dbReference type="InterPro" id="IPR050362">
    <property type="entry name" value="Cation-dep_OMT"/>
</dbReference>
<dbReference type="PANTHER" id="PTHR10509:SF14">
    <property type="entry name" value="CAFFEOYL-COA O-METHYLTRANSFERASE 3-RELATED"/>
    <property type="match status" value="1"/>
</dbReference>
<dbReference type="Proteomes" id="UP001556367">
    <property type="component" value="Unassembled WGS sequence"/>
</dbReference>
<reference evidence="6" key="1">
    <citation type="submission" date="2024-06" db="EMBL/GenBank/DDBJ databases">
        <title>Multi-omics analyses provide insights into the biosynthesis of the anticancer antibiotic pleurotin in Hohenbuehelia grisea.</title>
        <authorList>
            <person name="Weaver J.A."/>
            <person name="Alberti F."/>
        </authorList>
    </citation>
    <scope>NUCLEOTIDE SEQUENCE [LARGE SCALE GENOMIC DNA]</scope>
    <source>
        <strain evidence="6">T-177</strain>
    </source>
</reference>
<dbReference type="CDD" id="cd02440">
    <property type="entry name" value="AdoMet_MTases"/>
    <property type="match status" value="1"/>
</dbReference>
<keyword evidence="1" id="KW-0489">Methyltransferase</keyword>
<keyword evidence="6" id="KW-1185">Reference proteome</keyword>
<evidence type="ECO:0000256" key="2">
    <source>
        <dbReference type="ARBA" id="ARBA00022679"/>
    </source>
</evidence>
<dbReference type="Pfam" id="PF01596">
    <property type="entry name" value="Methyltransf_3"/>
    <property type="match status" value="1"/>
</dbReference>
<name>A0ABR3IRQ0_9AGAR</name>
<keyword evidence="2" id="KW-0808">Transferase</keyword>
<dbReference type="InterPro" id="IPR029063">
    <property type="entry name" value="SAM-dependent_MTases_sf"/>
</dbReference>
<evidence type="ECO:0000313" key="5">
    <source>
        <dbReference type="EMBL" id="KAL0945978.1"/>
    </source>
</evidence>
<accession>A0ABR3IRQ0</accession>
<sequence length="226" mass="24498">MAAPQQLTDQQIWTREDKYHNSFLLKHDDGIEKAVANSAKNGLAEIAVSAAQGKFLALLTQSIKAKRILEVGTLGGYSAIWFARALPDDGELVTLELVESNAKVARENLEAAGVSSKVKILVGAAVDTLKTLPTEEKFDFVFIDADKPSNLKYFIEAKRLVRSGGIIIVDNIGREGKVGDASHQEPKVQGVRDLLAALKDDPDVEATSIATVGEKGYDGFLYSIRK</sequence>
<proteinExistence type="inferred from homology"/>
<evidence type="ECO:0008006" key="7">
    <source>
        <dbReference type="Google" id="ProtNLM"/>
    </source>
</evidence>
<gene>
    <name evidence="5" type="ORF">HGRIS_012256</name>
</gene>
<dbReference type="SUPFAM" id="SSF53335">
    <property type="entry name" value="S-adenosyl-L-methionine-dependent methyltransferases"/>
    <property type="match status" value="1"/>
</dbReference>
<evidence type="ECO:0000256" key="1">
    <source>
        <dbReference type="ARBA" id="ARBA00022603"/>
    </source>
</evidence>
<comment type="similarity">
    <text evidence="4">Belongs to the class I-like SAM-binding methyltransferase superfamily. Cation-dependent O-methyltransferase family.</text>
</comment>
<evidence type="ECO:0000313" key="6">
    <source>
        <dbReference type="Proteomes" id="UP001556367"/>
    </source>
</evidence>
<evidence type="ECO:0000256" key="3">
    <source>
        <dbReference type="ARBA" id="ARBA00022691"/>
    </source>
</evidence>